<dbReference type="AlphaFoldDB" id="A0A9D5JTI9"/>
<dbReference type="EMBL" id="WJJP01000168">
    <property type="protein sequence ID" value="MBD3323973.1"/>
    <property type="molecule type" value="Genomic_DNA"/>
</dbReference>
<proteinExistence type="predicted"/>
<dbReference type="Proteomes" id="UP000649604">
    <property type="component" value="Unassembled WGS sequence"/>
</dbReference>
<evidence type="ECO:0000313" key="2">
    <source>
        <dbReference type="Proteomes" id="UP000649604"/>
    </source>
</evidence>
<protein>
    <submittedName>
        <fullName evidence="1">Uncharacterized protein</fullName>
    </submittedName>
</protein>
<name>A0A9D5JTI9_9BACT</name>
<reference evidence="1" key="1">
    <citation type="submission" date="2019-11" db="EMBL/GenBank/DDBJ databases">
        <title>Microbial mats filling the niche in hypersaline microbial mats.</title>
        <authorList>
            <person name="Wong H.L."/>
            <person name="Macleod F.I."/>
            <person name="White R.A. III"/>
            <person name="Burns B.P."/>
        </authorList>
    </citation>
    <scope>NUCLEOTIDE SEQUENCE</scope>
    <source>
        <strain evidence="1">Rbin_158</strain>
    </source>
</reference>
<accession>A0A9D5JTI9</accession>
<gene>
    <name evidence="1" type="ORF">GF339_05275</name>
</gene>
<evidence type="ECO:0000313" key="1">
    <source>
        <dbReference type="EMBL" id="MBD3323973.1"/>
    </source>
</evidence>
<organism evidence="1 2">
    <name type="scientific">candidate division KSB3 bacterium</name>
    <dbReference type="NCBI Taxonomy" id="2044937"/>
    <lineage>
        <taxon>Bacteria</taxon>
        <taxon>candidate division KSB3</taxon>
    </lineage>
</organism>
<sequence length="88" mass="10348">MKHSHNTDETWQQKKYAEVFEDVCESLTYQRRINPHFSIAELKKRLEDKYTHQGQNWIGKGVVAEITDAATIAAYEHILAEWQQEVSE</sequence>
<comment type="caution">
    <text evidence="1">The sequence shown here is derived from an EMBL/GenBank/DDBJ whole genome shotgun (WGS) entry which is preliminary data.</text>
</comment>